<keyword evidence="1" id="KW-1133">Transmembrane helix</keyword>
<dbReference type="AlphaFoldDB" id="A0A284QTL5"/>
<evidence type="ECO:0000313" key="3">
    <source>
        <dbReference type="Proteomes" id="UP000219338"/>
    </source>
</evidence>
<evidence type="ECO:0000256" key="1">
    <source>
        <dbReference type="SAM" id="Phobius"/>
    </source>
</evidence>
<protein>
    <recommendedName>
        <fullName evidence="4">Protein kinase domain-containing protein</fullName>
    </recommendedName>
</protein>
<dbReference type="InterPro" id="IPR011009">
    <property type="entry name" value="Kinase-like_dom_sf"/>
</dbReference>
<dbReference type="OrthoDB" id="3026831at2759"/>
<dbReference type="OMA" id="HERCMIC"/>
<proteinExistence type="predicted"/>
<dbReference type="InterPro" id="IPR059179">
    <property type="entry name" value="MLKL-like_MCAfunc"/>
</dbReference>
<dbReference type="CDD" id="cd21037">
    <property type="entry name" value="MLKL_NTD"/>
    <property type="match status" value="1"/>
</dbReference>
<accession>A0A284QTL5</accession>
<dbReference type="STRING" id="47428.A0A284QTL5"/>
<evidence type="ECO:0008006" key="4">
    <source>
        <dbReference type="Google" id="ProtNLM"/>
    </source>
</evidence>
<evidence type="ECO:0000313" key="2">
    <source>
        <dbReference type="EMBL" id="SJK99789.1"/>
    </source>
</evidence>
<dbReference type="SUPFAM" id="SSF56112">
    <property type="entry name" value="Protein kinase-like (PK-like)"/>
    <property type="match status" value="1"/>
</dbReference>
<dbReference type="Proteomes" id="UP000219338">
    <property type="component" value="Unassembled WGS sequence"/>
</dbReference>
<sequence length="653" mass="72330">MDMKITRWENRGRRRIEEDGVELSIVTVDILKAAAAAATSIPILGSAAGIVSCILQQISQSQQNTELALRIAARCARALVTISEHLDTLKVTPAILNNINIRDLHEVQDFIEKETNSNRFYLVLFAKKRTGRLQELQLRVQDTMALFQVGVFSWILVLFPLTGMQITTLITLRDIVQRHSASLERGILEIRDAVSGQGRLQRMSKDEPDSRTDEEFDIVPEEELFVRSGLRLHLAQVSGKCAVVKVFEGEHAQKNYRTTVEFEKHLVHPHLLRLKHISRTNTPTPFIVYYQDVQATAEQFIAAAIPSGVVSTFVAGAQLVSGIASALSHLHLRGIPIHSVGIENFSIFMNGANKAVLSFDDFGNSVSVASTQDHTGFDVLGKLCHQTFNAANEISFSKLAHICCGQLSASLHYTEDTLARADESESPLNSNAGLVDAEDKGRTNRAFNEFATTIGAILSRSRREVTWQGSEGAGSSVTLDDISRRFKNALSSLSFTSYSSKHRACSIRDFQTVGDYEGYRREKVTFGPVLSDCLVVTNTTSSLHEKCIICGKDVEAEIFRCKYGKPDDKIPTVNVRGDNDDRNKCDYSRDGEAADQIHRMHYRADLNNLAMCAGWVLNFNNTFTGPQSNGVWTSTACGKSLTLQCEILDSHVI</sequence>
<feature type="transmembrane region" description="Helical" evidence="1">
    <location>
        <begin position="144"/>
        <end position="163"/>
    </location>
</feature>
<keyword evidence="1" id="KW-0472">Membrane</keyword>
<name>A0A284QTL5_ARMOS</name>
<organism evidence="2 3">
    <name type="scientific">Armillaria ostoyae</name>
    <name type="common">Armillaria root rot fungus</name>
    <dbReference type="NCBI Taxonomy" id="47428"/>
    <lineage>
        <taxon>Eukaryota</taxon>
        <taxon>Fungi</taxon>
        <taxon>Dikarya</taxon>
        <taxon>Basidiomycota</taxon>
        <taxon>Agaricomycotina</taxon>
        <taxon>Agaricomycetes</taxon>
        <taxon>Agaricomycetidae</taxon>
        <taxon>Agaricales</taxon>
        <taxon>Marasmiineae</taxon>
        <taxon>Physalacriaceae</taxon>
        <taxon>Armillaria</taxon>
    </lineage>
</organism>
<keyword evidence="1" id="KW-0812">Transmembrane</keyword>
<gene>
    <name evidence="2" type="ORF">ARMOST_03100</name>
</gene>
<dbReference type="EMBL" id="FUEG01000002">
    <property type="protein sequence ID" value="SJK99789.1"/>
    <property type="molecule type" value="Genomic_DNA"/>
</dbReference>
<reference evidence="3" key="1">
    <citation type="journal article" date="2017" name="Nat. Ecol. Evol.">
        <title>Genome expansion and lineage-specific genetic innovations in the forest pathogenic fungi Armillaria.</title>
        <authorList>
            <person name="Sipos G."/>
            <person name="Prasanna A.N."/>
            <person name="Walter M.C."/>
            <person name="O'Connor E."/>
            <person name="Balint B."/>
            <person name="Krizsan K."/>
            <person name="Kiss B."/>
            <person name="Hess J."/>
            <person name="Varga T."/>
            <person name="Slot J."/>
            <person name="Riley R."/>
            <person name="Boka B."/>
            <person name="Rigling D."/>
            <person name="Barry K."/>
            <person name="Lee J."/>
            <person name="Mihaltcheva S."/>
            <person name="LaButti K."/>
            <person name="Lipzen A."/>
            <person name="Waldron R."/>
            <person name="Moloney N.M."/>
            <person name="Sperisen C."/>
            <person name="Kredics L."/>
            <person name="Vagvoelgyi C."/>
            <person name="Patrignani A."/>
            <person name="Fitzpatrick D."/>
            <person name="Nagy I."/>
            <person name="Doyle S."/>
            <person name="Anderson J.B."/>
            <person name="Grigoriev I.V."/>
            <person name="Gueldener U."/>
            <person name="Muensterkoetter M."/>
            <person name="Nagy L.G."/>
        </authorList>
    </citation>
    <scope>NUCLEOTIDE SEQUENCE [LARGE SCALE GENOMIC DNA]</scope>
    <source>
        <strain evidence="3">C18/9</strain>
    </source>
</reference>
<keyword evidence="3" id="KW-1185">Reference proteome</keyword>